<proteinExistence type="predicted"/>
<organism evidence="1 2">
    <name type="scientific">Dreissena polymorpha</name>
    <name type="common">Zebra mussel</name>
    <name type="synonym">Mytilus polymorpha</name>
    <dbReference type="NCBI Taxonomy" id="45954"/>
    <lineage>
        <taxon>Eukaryota</taxon>
        <taxon>Metazoa</taxon>
        <taxon>Spiralia</taxon>
        <taxon>Lophotrochozoa</taxon>
        <taxon>Mollusca</taxon>
        <taxon>Bivalvia</taxon>
        <taxon>Autobranchia</taxon>
        <taxon>Heteroconchia</taxon>
        <taxon>Euheterodonta</taxon>
        <taxon>Imparidentia</taxon>
        <taxon>Neoheterodontei</taxon>
        <taxon>Myida</taxon>
        <taxon>Dreissenoidea</taxon>
        <taxon>Dreissenidae</taxon>
        <taxon>Dreissena</taxon>
    </lineage>
</organism>
<accession>A0A9D4LYU7</accession>
<evidence type="ECO:0000313" key="2">
    <source>
        <dbReference type="Proteomes" id="UP000828390"/>
    </source>
</evidence>
<dbReference type="AlphaFoldDB" id="A0A9D4LYU7"/>
<evidence type="ECO:0000313" key="1">
    <source>
        <dbReference type="EMBL" id="KAH3866511.1"/>
    </source>
</evidence>
<dbReference type="Proteomes" id="UP000828390">
    <property type="component" value="Unassembled WGS sequence"/>
</dbReference>
<protein>
    <submittedName>
        <fullName evidence="1">Uncharacterized protein</fullName>
    </submittedName>
</protein>
<comment type="caution">
    <text evidence="1">The sequence shown here is derived from an EMBL/GenBank/DDBJ whole genome shotgun (WGS) entry which is preliminary data.</text>
</comment>
<sequence>MCCKFVALNISDNQIDNIVAQTFLYEKAGKYGSEISTMKLLIMMNSITATSTNNTITARSWKK</sequence>
<name>A0A9D4LYU7_DREPO</name>
<reference evidence="1" key="1">
    <citation type="journal article" date="2019" name="bioRxiv">
        <title>The Genome of the Zebra Mussel, Dreissena polymorpha: A Resource for Invasive Species Research.</title>
        <authorList>
            <person name="McCartney M.A."/>
            <person name="Auch B."/>
            <person name="Kono T."/>
            <person name="Mallez S."/>
            <person name="Zhang Y."/>
            <person name="Obille A."/>
            <person name="Becker A."/>
            <person name="Abrahante J.E."/>
            <person name="Garbe J."/>
            <person name="Badalamenti J.P."/>
            <person name="Herman A."/>
            <person name="Mangelson H."/>
            <person name="Liachko I."/>
            <person name="Sullivan S."/>
            <person name="Sone E.D."/>
            <person name="Koren S."/>
            <person name="Silverstein K.A.T."/>
            <person name="Beckman K.B."/>
            <person name="Gohl D.M."/>
        </authorList>
    </citation>
    <scope>NUCLEOTIDE SEQUENCE</scope>
    <source>
        <strain evidence="1">Duluth1</strain>
        <tissue evidence="1">Whole animal</tissue>
    </source>
</reference>
<dbReference type="EMBL" id="JAIWYP010000002">
    <property type="protein sequence ID" value="KAH3866511.1"/>
    <property type="molecule type" value="Genomic_DNA"/>
</dbReference>
<reference evidence="1" key="2">
    <citation type="submission" date="2020-11" db="EMBL/GenBank/DDBJ databases">
        <authorList>
            <person name="McCartney M.A."/>
            <person name="Auch B."/>
            <person name="Kono T."/>
            <person name="Mallez S."/>
            <person name="Becker A."/>
            <person name="Gohl D.M."/>
            <person name="Silverstein K.A.T."/>
            <person name="Koren S."/>
            <person name="Bechman K.B."/>
            <person name="Herman A."/>
            <person name="Abrahante J.E."/>
            <person name="Garbe J."/>
        </authorList>
    </citation>
    <scope>NUCLEOTIDE SEQUENCE</scope>
    <source>
        <strain evidence="1">Duluth1</strain>
        <tissue evidence="1">Whole animal</tissue>
    </source>
</reference>
<gene>
    <name evidence="1" type="ORF">DPMN_029586</name>
</gene>
<keyword evidence="2" id="KW-1185">Reference proteome</keyword>